<dbReference type="EMBL" id="GG739105">
    <property type="protein sequence ID" value="EFC35623.1"/>
    <property type="molecule type" value="Genomic_DNA"/>
</dbReference>
<protein>
    <submittedName>
        <fullName evidence="1">Predicted protein</fullName>
    </submittedName>
</protein>
<sequence length="251" mass="29695">MPKTLKQTTSFITYDPTFYKEFMLNRKPNKVSKDTSSKMKTQAGKKFKKPLWAKMLELEQKHIDKVRSFKAIPISDDEYNRIIEDLKNKLSITTDTEFIDYAQKKWKEFCIDATTVLKDNLTFGNVKFGNGLNLGNMNYAIFDKIITRNYQCAKDVVYDEQTVGYETHQVKLFKYHFVLACGFPTFECDRWWRNDMFPKVEDIHNKPLQFAEYKTLTIVVNSRTNRVYCNWEIECCTMVVREKEGAFFTTK</sequence>
<reference evidence="1 2" key="1">
    <citation type="journal article" date="2010" name="Cell">
        <title>The genome of Naegleria gruberi illuminates early eukaryotic versatility.</title>
        <authorList>
            <person name="Fritz-Laylin L.K."/>
            <person name="Prochnik S.E."/>
            <person name="Ginger M.L."/>
            <person name="Dacks J.B."/>
            <person name="Carpenter M.L."/>
            <person name="Field M.C."/>
            <person name="Kuo A."/>
            <person name="Paredez A."/>
            <person name="Chapman J."/>
            <person name="Pham J."/>
            <person name="Shu S."/>
            <person name="Neupane R."/>
            <person name="Cipriano M."/>
            <person name="Mancuso J."/>
            <person name="Tu H."/>
            <person name="Salamov A."/>
            <person name="Lindquist E."/>
            <person name="Shapiro H."/>
            <person name="Lucas S."/>
            <person name="Grigoriev I.V."/>
            <person name="Cande W.Z."/>
            <person name="Fulton C."/>
            <person name="Rokhsar D.S."/>
            <person name="Dawson S.C."/>
        </authorList>
    </citation>
    <scope>NUCLEOTIDE SEQUENCE [LARGE SCALE GENOMIC DNA]</scope>
    <source>
        <strain evidence="1 2">NEG-M</strain>
    </source>
</reference>
<dbReference type="Proteomes" id="UP000006671">
    <property type="component" value="Unassembled WGS sequence"/>
</dbReference>
<dbReference type="RefSeq" id="XP_002668367.1">
    <property type="nucleotide sequence ID" value="XM_002668321.1"/>
</dbReference>
<organism evidence="2">
    <name type="scientific">Naegleria gruberi</name>
    <name type="common">Amoeba</name>
    <dbReference type="NCBI Taxonomy" id="5762"/>
    <lineage>
        <taxon>Eukaryota</taxon>
        <taxon>Discoba</taxon>
        <taxon>Heterolobosea</taxon>
        <taxon>Tetramitia</taxon>
        <taxon>Eutetramitia</taxon>
        <taxon>Vahlkampfiidae</taxon>
        <taxon>Naegleria</taxon>
    </lineage>
</organism>
<dbReference type="VEuPathDB" id="AmoebaDB:NAEGRDRAFT_76721"/>
<name>D2W5N0_NAEGR</name>
<keyword evidence="2" id="KW-1185">Reference proteome</keyword>
<evidence type="ECO:0000313" key="1">
    <source>
        <dbReference type="EMBL" id="EFC35623.1"/>
    </source>
</evidence>
<gene>
    <name evidence="1" type="ORF">NAEGRDRAFT_76721</name>
</gene>
<accession>D2W5N0</accession>
<dbReference type="KEGG" id="ngr:NAEGRDRAFT_76721"/>
<dbReference type="InParanoid" id="D2W5N0"/>
<proteinExistence type="predicted"/>
<dbReference type="GeneID" id="8860318"/>
<evidence type="ECO:0000313" key="2">
    <source>
        <dbReference type="Proteomes" id="UP000006671"/>
    </source>
</evidence>
<dbReference type="AlphaFoldDB" id="D2W5N0"/>